<evidence type="ECO:0000256" key="7">
    <source>
        <dbReference type="ARBA" id="ARBA00023136"/>
    </source>
</evidence>
<dbReference type="NCBIfam" id="NF008453">
    <property type="entry name" value="PRK11308.1"/>
    <property type="match status" value="2"/>
</dbReference>
<dbReference type="RefSeq" id="WP_152812764.1">
    <property type="nucleotide sequence ID" value="NZ_VJXX01000001.1"/>
</dbReference>
<feature type="compositionally biased region" description="Low complexity" evidence="8">
    <location>
        <begin position="330"/>
        <end position="341"/>
    </location>
</feature>
<dbReference type="PANTHER" id="PTHR43297">
    <property type="entry name" value="OLIGOPEPTIDE TRANSPORT ATP-BINDING PROTEIN APPD"/>
    <property type="match status" value="1"/>
</dbReference>
<dbReference type="AlphaFoldDB" id="A0A7X1NNT7"/>
<dbReference type="GO" id="GO:0005886">
    <property type="term" value="C:plasma membrane"/>
    <property type="evidence" value="ECO:0007669"/>
    <property type="project" value="UniProtKB-SubCell"/>
</dbReference>
<reference evidence="11" key="1">
    <citation type="submission" date="2019-07" db="EMBL/GenBank/DDBJ databases">
        <title>Arthrobacter KR32 sp. nov., isolated from mountain cheese made of cows milk.</title>
        <authorList>
            <person name="Flegler A."/>
        </authorList>
    </citation>
    <scope>NUCLEOTIDE SEQUENCE [LARGE SCALE GENOMIC DNA]</scope>
    <source>
        <strain evidence="11">KR32</strain>
    </source>
</reference>
<dbReference type="Pfam" id="PF00005">
    <property type="entry name" value="ABC_tran"/>
    <property type="match status" value="2"/>
</dbReference>
<sequence>MTDITPAAHATDRPEDLDAPLLEVRDLAVSFRTTHGEVQAVENASFSLKRGSALAIVGESGSGKSTTAMACIGLLPGNGRVTSGSIMFEGQDLVKLPEAKMRSIRGRAIGLVPQDPMSNLNPVTKIGTQVAETLLVHGMATKKNVKQRVIDVLSAAGLPDAGERAKQYPHEFSGGMRQRALIAIGLACQPRLLIADEPTSALDVTVQRTILDQIETMTEQLGTSVLLITHDLGLAAERASQLVVMHRGRVVETGPADQLLNDPQHPYTQSLVRAAPSVAAVRLRPGAFTADAASRLKLAEAVFAEHEAEHETEHETGHGTGHDAGQGAVSSGEQASSAPAAGSGGTGAHAVTSSAVRPTAPAPIAAGTAHTPPANIVEIRDLTKIYKRRGSKDDFYAAKNVTLDVPRGQTVAIVGESGSGKTTTARMLLKLIEPTSGTMTFDGMDVATLDKAQLNDFRQRVQPIFQDPYSSLNPMFTIERIVEEPLNAYKRGSRKERAARVRELMDQVSLPQNALRRYPAELSGGQRQRVAIARALALQPELIVCDEPVSALDVLVQAQILKLLGDLQSELGLSYLFISHDLAVVRLISDYVCVMKDGELVEAASSEEVFQNPRHPYTRKLLASIPGNELKIDEDLAS</sequence>
<dbReference type="InterPro" id="IPR017871">
    <property type="entry name" value="ABC_transporter-like_CS"/>
</dbReference>
<dbReference type="SUPFAM" id="SSF52540">
    <property type="entry name" value="P-loop containing nucleoside triphosphate hydrolases"/>
    <property type="match status" value="2"/>
</dbReference>
<gene>
    <name evidence="10" type="ORF">FNH21_05095</name>
</gene>
<proteinExistence type="inferred from homology"/>
<dbReference type="PANTHER" id="PTHR43297:SF2">
    <property type="entry name" value="DIPEPTIDE TRANSPORT ATP-BINDING PROTEIN DPPD"/>
    <property type="match status" value="1"/>
</dbReference>
<name>A0A7X1NNT7_9MICC</name>
<dbReference type="PROSITE" id="PS50893">
    <property type="entry name" value="ABC_TRANSPORTER_2"/>
    <property type="match status" value="2"/>
</dbReference>
<comment type="caution">
    <text evidence="10">The sequence shown here is derived from an EMBL/GenBank/DDBJ whole genome shotgun (WGS) entry which is preliminary data.</text>
</comment>
<dbReference type="GO" id="GO:0016887">
    <property type="term" value="F:ATP hydrolysis activity"/>
    <property type="evidence" value="ECO:0007669"/>
    <property type="project" value="InterPro"/>
</dbReference>
<evidence type="ECO:0000259" key="9">
    <source>
        <dbReference type="PROSITE" id="PS50893"/>
    </source>
</evidence>
<dbReference type="InterPro" id="IPR013563">
    <property type="entry name" value="Oligopep_ABC_C"/>
</dbReference>
<dbReference type="Pfam" id="PF08352">
    <property type="entry name" value="oligo_HPY"/>
    <property type="match status" value="2"/>
</dbReference>
<dbReference type="OrthoDB" id="4008250at2"/>
<evidence type="ECO:0000256" key="1">
    <source>
        <dbReference type="ARBA" id="ARBA00004202"/>
    </source>
</evidence>
<keyword evidence="5" id="KW-0547">Nucleotide-binding</keyword>
<dbReference type="GO" id="GO:0015833">
    <property type="term" value="P:peptide transport"/>
    <property type="evidence" value="ECO:0007669"/>
    <property type="project" value="InterPro"/>
</dbReference>
<accession>A0A7X1NNT7</accession>
<comment type="similarity">
    <text evidence="2">Belongs to the ABC transporter superfamily.</text>
</comment>
<keyword evidence="6 10" id="KW-0067">ATP-binding</keyword>
<dbReference type="Proteomes" id="UP000326464">
    <property type="component" value="Unassembled WGS sequence"/>
</dbReference>
<dbReference type="CDD" id="cd03257">
    <property type="entry name" value="ABC_NikE_OppD_transporters"/>
    <property type="match status" value="2"/>
</dbReference>
<keyword evidence="3" id="KW-0813">Transport</keyword>
<evidence type="ECO:0000313" key="10">
    <source>
        <dbReference type="EMBL" id="MPY10100.1"/>
    </source>
</evidence>
<dbReference type="InterPro" id="IPR050388">
    <property type="entry name" value="ABC_Ni/Peptide_Import"/>
</dbReference>
<comment type="subcellular location">
    <subcellularLocation>
        <location evidence="1">Cell membrane</location>
        <topology evidence="1">Peripheral membrane protein</topology>
    </subcellularLocation>
</comment>
<dbReference type="FunFam" id="3.40.50.300:FF:000016">
    <property type="entry name" value="Oligopeptide ABC transporter ATP-binding component"/>
    <property type="match status" value="2"/>
</dbReference>
<protein>
    <submittedName>
        <fullName evidence="10">ABC transporter ATP-binding protein</fullName>
    </submittedName>
</protein>
<dbReference type="InterPro" id="IPR003593">
    <property type="entry name" value="AAA+_ATPase"/>
</dbReference>
<evidence type="ECO:0000256" key="3">
    <source>
        <dbReference type="ARBA" id="ARBA00022448"/>
    </source>
</evidence>
<dbReference type="InterPro" id="IPR027417">
    <property type="entry name" value="P-loop_NTPase"/>
</dbReference>
<evidence type="ECO:0000256" key="6">
    <source>
        <dbReference type="ARBA" id="ARBA00022840"/>
    </source>
</evidence>
<keyword evidence="4" id="KW-1003">Cell membrane</keyword>
<dbReference type="Gene3D" id="3.40.50.300">
    <property type="entry name" value="P-loop containing nucleotide triphosphate hydrolases"/>
    <property type="match status" value="2"/>
</dbReference>
<dbReference type="PROSITE" id="PS00211">
    <property type="entry name" value="ABC_TRANSPORTER_1"/>
    <property type="match status" value="2"/>
</dbReference>
<evidence type="ECO:0000256" key="8">
    <source>
        <dbReference type="SAM" id="MobiDB-lite"/>
    </source>
</evidence>
<dbReference type="EMBL" id="VJXX01000001">
    <property type="protein sequence ID" value="MPY10100.1"/>
    <property type="molecule type" value="Genomic_DNA"/>
</dbReference>
<dbReference type="NCBIfam" id="NF007739">
    <property type="entry name" value="PRK10419.1"/>
    <property type="match status" value="2"/>
</dbReference>
<evidence type="ECO:0000256" key="5">
    <source>
        <dbReference type="ARBA" id="ARBA00022741"/>
    </source>
</evidence>
<dbReference type="InterPro" id="IPR003439">
    <property type="entry name" value="ABC_transporter-like_ATP-bd"/>
</dbReference>
<evidence type="ECO:0000256" key="4">
    <source>
        <dbReference type="ARBA" id="ARBA00022475"/>
    </source>
</evidence>
<feature type="region of interest" description="Disordered" evidence="8">
    <location>
        <begin position="306"/>
        <end position="356"/>
    </location>
</feature>
<dbReference type="SMART" id="SM00382">
    <property type="entry name" value="AAA"/>
    <property type="match status" value="2"/>
</dbReference>
<evidence type="ECO:0000256" key="2">
    <source>
        <dbReference type="ARBA" id="ARBA00005417"/>
    </source>
</evidence>
<feature type="compositionally biased region" description="Basic and acidic residues" evidence="8">
    <location>
        <begin position="306"/>
        <end position="321"/>
    </location>
</feature>
<feature type="domain" description="ABC transporter" evidence="9">
    <location>
        <begin position="377"/>
        <end position="622"/>
    </location>
</feature>
<keyword evidence="7" id="KW-0472">Membrane</keyword>
<organism evidence="10 11">
    <name type="scientific">Arthrobacter bussei</name>
    <dbReference type="NCBI Taxonomy" id="2594179"/>
    <lineage>
        <taxon>Bacteria</taxon>
        <taxon>Bacillati</taxon>
        <taxon>Actinomycetota</taxon>
        <taxon>Actinomycetes</taxon>
        <taxon>Micrococcales</taxon>
        <taxon>Micrococcaceae</taxon>
        <taxon>Arthrobacter</taxon>
    </lineage>
</organism>
<feature type="domain" description="ABC transporter" evidence="9">
    <location>
        <begin position="22"/>
        <end position="272"/>
    </location>
</feature>
<evidence type="ECO:0000313" key="11">
    <source>
        <dbReference type="Proteomes" id="UP000326464"/>
    </source>
</evidence>
<dbReference type="GO" id="GO:0005524">
    <property type="term" value="F:ATP binding"/>
    <property type="evidence" value="ECO:0007669"/>
    <property type="project" value="UniProtKB-KW"/>
</dbReference>
<keyword evidence="11" id="KW-1185">Reference proteome</keyword>